<dbReference type="Gene3D" id="3.30.470.20">
    <property type="entry name" value="ATP-grasp fold, B domain"/>
    <property type="match status" value="1"/>
</dbReference>
<evidence type="ECO:0000313" key="4">
    <source>
        <dbReference type="Proteomes" id="UP000325291"/>
    </source>
</evidence>
<evidence type="ECO:0000259" key="2">
    <source>
        <dbReference type="Pfam" id="PF14397"/>
    </source>
</evidence>
<accession>A0A5A9Z5G6</accession>
<dbReference type="Proteomes" id="UP000325291">
    <property type="component" value="Unassembled WGS sequence"/>
</dbReference>
<comment type="caution">
    <text evidence="3">The sequence shown here is derived from an EMBL/GenBank/DDBJ whole genome shotgun (WGS) entry which is preliminary data.</text>
</comment>
<proteinExistence type="predicted"/>
<dbReference type="EMBL" id="VINQ01000013">
    <property type="protein sequence ID" value="KAA0912436.1"/>
    <property type="molecule type" value="Genomic_DNA"/>
</dbReference>
<feature type="region of interest" description="Disordered" evidence="1">
    <location>
        <begin position="1"/>
        <end position="22"/>
    </location>
</feature>
<reference evidence="3 4" key="1">
    <citation type="submission" date="2019-07" db="EMBL/GenBank/DDBJ databases">
        <title>Aquicoccus porphyridii gen. nov., sp. nov., isolated from a small marine red alga, Porphyridium marinum.</title>
        <authorList>
            <person name="Liu L."/>
        </authorList>
    </citation>
    <scope>NUCLEOTIDE SEQUENCE [LARGE SCALE GENOMIC DNA]</scope>
    <source>
        <strain evidence="3 4">L1 8-17</strain>
    </source>
</reference>
<name>A0A5A9Z5G6_9RHOB</name>
<sequence>MTSAAAESSLLAGPPRKKAPDAPKLVRVAREHGVGPLTQFGQMMSLQMKRTGIHTSEYYDFELYAPRYSAEERAQFVGTVGSHRLNLRLSPKSLRQHFDLMNDKSMFSTFLSGLGLRTTETQAIVNVSRSFGKMTVLRDPAEIRNFLLNDARYPLFAKPALGSLSVGSALIEGVDAEDEMLRFGNGKTVALEAFAQEVLKHHAKRGFLFQSAVRQHPTLTAIAGPALGTIRVVTVTEEADRPRVLYVLWKIPSPDAMSDNFWQSGSMLANVDIDTGEVLGCRRGTGLDTARVDDHPVTGQPIVGARIPFWSEIKALAEQAHAVFPNVGVMGWDVGVSEDGPLIVEGNNSPFHTLYQLATGEGVMNPRFTPVFDVIAARQAAQVKRNKAARKSERKRQRRGE</sequence>
<gene>
    <name evidence="3" type="ORF">FLO80_15330</name>
</gene>
<evidence type="ECO:0000256" key="1">
    <source>
        <dbReference type="SAM" id="MobiDB-lite"/>
    </source>
</evidence>
<feature type="domain" description="Alpha-L-glutamate ligase-related protein ATP-grasp" evidence="2">
    <location>
        <begin position="95"/>
        <end position="365"/>
    </location>
</feature>
<keyword evidence="4" id="KW-1185">Reference proteome</keyword>
<organism evidence="3 4">
    <name type="scientific">Aquicoccus porphyridii</name>
    <dbReference type="NCBI Taxonomy" id="1852029"/>
    <lineage>
        <taxon>Bacteria</taxon>
        <taxon>Pseudomonadati</taxon>
        <taxon>Pseudomonadota</taxon>
        <taxon>Alphaproteobacteria</taxon>
        <taxon>Rhodobacterales</taxon>
        <taxon>Paracoccaceae</taxon>
        <taxon>Aquicoccus</taxon>
    </lineage>
</organism>
<dbReference type="RefSeq" id="WP_111367278.1">
    <property type="nucleotide sequence ID" value="NZ_VINQ01000013.1"/>
</dbReference>
<protein>
    <recommendedName>
        <fullName evidence="2">Alpha-L-glutamate ligase-related protein ATP-grasp domain-containing protein</fullName>
    </recommendedName>
</protein>
<evidence type="ECO:0000313" key="3">
    <source>
        <dbReference type="EMBL" id="KAA0912436.1"/>
    </source>
</evidence>
<dbReference type="InterPro" id="IPR039523">
    <property type="entry name" value="RimK-rel_E_lig_ATP-grasp"/>
</dbReference>
<dbReference type="SUPFAM" id="SSF56059">
    <property type="entry name" value="Glutathione synthetase ATP-binding domain-like"/>
    <property type="match status" value="1"/>
</dbReference>
<dbReference type="Pfam" id="PF14397">
    <property type="entry name" value="ATPgrasp_ST"/>
    <property type="match status" value="1"/>
</dbReference>
<dbReference type="AlphaFoldDB" id="A0A5A9Z5G6"/>